<dbReference type="RefSeq" id="WP_091843439.1">
    <property type="nucleotide sequence ID" value="NZ_FOAN01000019.1"/>
</dbReference>
<protein>
    <recommendedName>
        <fullName evidence="3">NlpC/P60 family protein</fullName>
    </recommendedName>
</protein>
<keyword evidence="2" id="KW-1185">Reference proteome</keyword>
<dbReference type="STRING" id="1036779.SAMN04515666_11915"/>
<dbReference type="OrthoDB" id="7992881at2"/>
<evidence type="ECO:0008006" key="3">
    <source>
        <dbReference type="Google" id="ProtNLM"/>
    </source>
</evidence>
<gene>
    <name evidence="1" type="ORF">SAMN04515666_11915</name>
</gene>
<accession>A0A1H8ADY2</accession>
<evidence type="ECO:0000313" key="2">
    <source>
        <dbReference type="Proteomes" id="UP000199664"/>
    </source>
</evidence>
<reference evidence="2" key="1">
    <citation type="submission" date="2016-10" db="EMBL/GenBank/DDBJ databases">
        <authorList>
            <person name="Varghese N."/>
            <person name="Submissions S."/>
        </authorList>
    </citation>
    <scope>NUCLEOTIDE SEQUENCE [LARGE SCALE GENOMIC DNA]</scope>
    <source>
        <strain evidence="2">LMG 26383,CCUG 61248,R- 45681</strain>
    </source>
</reference>
<proteinExistence type="predicted"/>
<name>A0A1H8ADY2_9HYPH</name>
<evidence type="ECO:0000313" key="1">
    <source>
        <dbReference type="EMBL" id="SEM68696.1"/>
    </source>
</evidence>
<organism evidence="1 2">
    <name type="scientific">Bosea lupini</name>
    <dbReference type="NCBI Taxonomy" id="1036779"/>
    <lineage>
        <taxon>Bacteria</taxon>
        <taxon>Pseudomonadati</taxon>
        <taxon>Pseudomonadota</taxon>
        <taxon>Alphaproteobacteria</taxon>
        <taxon>Hyphomicrobiales</taxon>
        <taxon>Boseaceae</taxon>
        <taxon>Bosea</taxon>
    </lineage>
</organism>
<dbReference type="AlphaFoldDB" id="A0A1H8ADY2"/>
<dbReference type="Proteomes" id="UP000199664">
    <property type="component" value="Unassembled WGS sequence"/>
</dbReference>
<dbReference type="EMBL" id="FOAN01000019">
    <property type="protein sequence ID" value="SEM68696.1"/>
    <property type="molecule type" value="Genomic_DNA"/>
</dbReference>
<sequence>MSCDAVDFVNRMIGRPYEPTRLHCWELTRQCQHEVFGRELPIVLAAPQSKRELIGMMAERDRHDDWCEVAGPAHGAVVFIGRESLGRVRAAIHAGVFLALDGGGVLHTDDPHGVAFESLAVLAARGWAAPSYYLPAR</sequence>